<dbReference type="AlphaFoldDB" id="A0AAD5THR0"/>
<protein>
    <recommendedName>
        <fullName evidence="4">Myb-like domain-containing protein</fullName>
    </recommendedName>
</protein>
<gene>
    <name evidence="2" type="ORF">HDU87_005204</name>
</gene>
<name>A0AAD5THR0_9FUNG</name>
<sequence length="679" mass="73040">MRDSPRSPSAAARGNKRARTTSPSSPTSSQTKRRKETPLKSKKSAEAVPTAPATMPRRSIPRKEREASEFNDNEELNDAAISDAGDGDRAGMDSSYPGATPDSRVIGIKAAVLIGLEVTGSLIDDNVQFTKAMWEDIRECEEYSQMIVAEDCDVSESVRRVKVLAAYDSLRRMQRHMHGSEESLLMTRRNLLEVVAHLLMSGMPPPSNNNKVTTKVLQEVFIQSYIHRRLLMISESSNETDDELADEDVALESLWNPSLPAVNAYLTAKVKSQVEAKIRKDSLDTLMEKHPWDTFYNAAQAHVRQIAEKTERDIDLAALAAEVKTHLLSKAADAESQKSVVEIISEDEDAGPESGQPSRDTSVDAQESENISVSSGKVTPVAGSDNDPDGAQPSGNTSADARESSENISDSSGHDDGVPPVASDQGDPHEDDELDPAVRGDIIAQLMAREEALAHATRAAKGKGRAETPTVHESPAVTGTPPIDFTPSLTSIPGPCSPLSKPSKMPAAPRSANKKAASTSRSAPNGACHKSASLADTPKAPARQTPKVAVATSPRPAASASRLTSAAAASCQLTDTGEPIVPAAQSPAPENSTAAASPSGRRRRVAWSRADEEELERGLAFHRDEYARWRAILVEGQTKGRFEGRTNVMLKDKARQMKEARKRAGLTLGGFQWATDRAE</sequence>
<feature type="compositionally biased region" description="Low complexity" evidence="1">
    <location>
        <begin position="548"/>
        <end position="570"/>
    </location>
</feature>
<dbReference type="EMBL" id="JADGJQ010000040">
    <property type="protein sequence ID" value="KAJ3176510.1"/>
    <property type="molecule type" value="Genomic_DNA"/>
</dbReference>
<feature type="compositionally biased region" description="Polar residues" evidence="1">
    <location>
        <begin position="355"/>
        <end position="377"/>
    </location>
</feature>
<proteinExistence type="predicted"/>
<evidence type="ECO:0008006" key="4">
    <source>
        <dbReference type="Google" id="ProtNLM"/>
    </source>
</evidence>
<organism evidence="2 3">
    <name type="scientific">Geranomyces variabilis</name>
    <dbReference type="NCBI Taxonomy" id="109894"/>
    <lineage>
        <taxon>Eukaryota</taxon>
        <taxon>Fungi</taxon>
        <taxon>Fungi incertae sedis</taxon>
        <taxon>Chytridiomycota</taxon>
        <taxon>Chytridiomycota incertae sedis</taxon>
        <taxon>Chytridiomycetes</taxon>
        <taxon>Spizellomycetales</taxon>
        <taxon>Powellomycetaceae</taxon>
        <taxon>Geranomyces</taxon>
    </lineage>
</organism>
<dbReference type="Gene3D" id="1.10.10.60">
    <property type="entry name" value="Homeodomain-like"/>
    <property type="match status" value="1"/>
</dbReference>
<evidence type="ECO:0000313" key="2">
    <source>
        <dbReference type="EMBL" id="KAJ3176510.1"/>
    </source>
</evidence>
<accession>A0AAD5THR0</accession>
<dbReference type="Proteomes" id="UP001212152">
    <property type="component" value="Unassembled WGS sequence"/>
</dbReference>
<keyword evidence="3" id="KW-1185">Reference proteome</keyword>
<reference evidence="2" key="1">
    <citation type="submission" date="2020-05" db="EMBL/GenBank/DDBJ databases">
        <title>Phylogenomic resolution of chytrid fungi.</title>
        <authorList>
            <person name="Stajich J.E."/>
            <person name="Amses K."/>
            <person name="Simmons R."/>
            <person name="Seto K."/>
            <person name="Myers J."/>
            <person name="Bonds A."/>
            <person name="Quandt C.A."/>
            <person name="Barry K."/>
            <person name="Liu P."/>
            <person name="Grigoriev I."/>
            <person name="Longcore J.E."/>
            <person name="James T.Y."/>
        </authorList>
    </citation>
    <scope>NUCLEOTIDE SEQUENCE</scope>
    <source>
        <strain evidence="2">JEL0379</strain>
    </source>
</reference>
<evidence type="ECO:0000256" key="1">
    <source>
        <dbReference type="SAM" id="MobiDB-lite"/>
    </source>
</evidence>
<feature type="compositionally biased region" description="Basic and acidic residues" evidence="1">
    <location>
        <begin position="36"/>
        <end position="45"/>
    </location>
</feature>
<evidence type="ECO:0000313" key="3">
    <source>
        <dbReference type="Proteomes" id="UP001212152"/>
    </source>
</evidence>
<feature type="compositionally biased region" description="Low complexity" evidence="1">
    <location>
        <begin position="20"/>
        <end position="29"/>
    </location>
</feature>
<feature type="region of interest" description="Disordered" evidence="1">
    <location>
        <begin position="1"/>
        <end position="101"/>
    </location>
</feature>
<comment type="caution">
    <text evidence="2">The sequence shown here is derived from an EMBL/GenBank/DDBJ whole genome shotgun (WGS) entry which is preliminary data.</text>
</comment>
<feature type="region of interest" description="Disordered" evidence="1">
    <location>
        <begin position="347"/>
        <end position="611"/>
    </location>
</feature>